<sequence>MLRVRLAPAAEQDIESILRWTHETFGEQTRLLYEELLIQAILDLQTDPARAGSQRRPELVNEARSYHLRSSRDNVHQSIGRIHKPRHFLIFRVGRDSFLEIARILHDSMDLAKHLPQDYRAHTDDI</sequence>
<reference evidence="2 3" key="1">
    <citation type="submission" date="2019-02" db="EMBL/GenBank/DDBJ databases">
        <title>Deep-cultivation of Planctomycetes and their phenomic and genomic characterization uncovers novel biology.</title>
        <authorList>
            <person name="Wiegand S."/>
            <person name="Jogler M."/>
            <person name="Boedeker C."/>
            <person name="Pinto D."/>
            <person name="Vollmers J."/>
            <person name="Rivas-Marin E."/>
            <person name="Kohn T."/>
            <person name="Peeters S.H."/>
            <person name="Heuer A."/>
            <person name="Rast P."/>
            <person name="Oberbeckmann S."/>
            <person name="Bunk B."/>
            <person name="Jeske O."/>
            <person name="Meyerdierks A."/>
            <person name="Storesund J.E."/>
            <person name="Kallscheuer N."/>
            <person name="Luecker S."/>
            <person name="Lage O.M."/>
            <person name="Pohl T."/>
            <person name="Merkel B.J."/>
            <person name="Hornburger P."/>
            <person name="Mueller R.-W."/>
            <person name="Bruemmer F."/>
            <person name="Labrenz M."/>
            <person name="Spormann A.M."/>
            <person name="Op den Camp H."/>
            <person name="Overmann J."/>
            <person name="Amann R."/>
            <person name="Jetten M.S.M."/>
            <person name="Mascher T."/>
            <person name="Medema M.H."/>
            <person name="Devos D.P."/>
            <person name="Kaster A.-K."/>
            <person name="Ovreas L."/>
            <person name="Rohde M."/>
            <person name="Galperin M.Y."/>
            <person name="Jogler C."/>
        </authorList>
    </citation>
    <scope>NUCLEOTIDE SEQUENCE [LARGE SCALE GENOMIC DNA]</scope>
    <source>
        <strain evidence="2 3">Pla110</strain>
    </source>
</reference>
<dbReference type="Proteomes" id="UP000317178">
    <property type="component" value="Chromosome"/>
</dbReference>
<keyword evidence="3" id="KW-1185">Reference proteome</keyword>
<gene>
    <name evidence="2" type="ORF">Pla110_18750</name>
</gene>
<name>A0A518CLQ5_9PLAN</name>
<organism evidence="2 3">
    <name type="scientific">Polystyrenella longa</name>
    <dbReference type="NCBI Taxonomy" id="2528007"/>
    <lineage>
        <taxon>Bacteria</taxon>
        <taxon>Pseudomonadati</taxon>
        <taxon>Planctomycetota</taxon>
        <taxon>Planctomycetia</taxon>
        <taxon>Planctomycetales</taxon>
        <taxon>Planctomycetaceae</taxon>
        <taxon>Polystyrenella</taxon>
    </lineage>
</organism>
<dbReference type="Pfam" id="PF05016">
    <property type="entry name" value="ParE_toxin"/>
    <property type="match status" value="1"/>
</dbReference>
<dbReference type="EMBL" id="CP036281">
    <property type="protein sequence ID" value="QDU80152.1"/>
    <property type="molecule type" value="Genomic_DNA"/>
</dbReference>
<dbReference type="KEGG" id="plon:Pla110_18750"/>
<dbReference type="InterPro" id="IPR035093">
    <property type="entry name" value="RelE/ParE_toxin_dom_sf"/>
</dbReference>
<proteinExistence type="predicted"/>
<dbReference type="OrthoDB" id="5457915at2"/>
<dbReference type="InterPro" id="IPR007712">
    <property type="entry name" value="RelE/ParE_toxin"/>
</dbReference>
<evidence type="ECO:0000313" key="3">
    <source>
        <dbReference type="Proteomes" id="UP000317178"/>
    </source>
</evidence>
<dbReference type="RefSeq" id="WP_144995316.1">
    <property type="nucleotide sequence ID" value="NZ_CP036281.1"/>
</dbReference>
<evidence type="ECO:0000256" key="1">
    <source>
        <dbReference type="ARBA" id="ARBA00022649"/>
    </source>
</evidence>
<evidence type="ECO:0000313" key="2">
    <source>
        <dbReference type="EMBL" id="QDU80152.1"/>
    </source>
</evidence>
<protein>
    <submittedName>
        <fullName evidence="2">Plasmid stabilization system protein</fullName>
    </submittedName>
</protein>
<dbReference type="Gene3D" id="3.30.2310.20">
    <property type="entry name" value="RelE-like"/>
    <property type="match status" value="1"/>
</dbReference>
<dbReference type="AlphaFoldDB" id="A0A518CLQ5"/>
<accession>A0A518CLQ5</accession>
<keyword evidence="1" id="KW-1277">Toxin-antitoxin system</keyword>